<keyword evidence="3" id="KW-1185">Reference proteome</keyword>
<evidence type="ECO:0000313" key="3">
    <source>
        <dbReference type="Proteomes" id="UP000703269"/>
    </source>
</evidence>
<gene>
    <name evidence="2" type="ORF">PsYK624_170890</name>
</gene>
<sequence>MPDGLQPSTSPSSRPTFAPPLCNTHVPTLTHGARTLDLLSTSSATPHPPRAPSPARQTTTAR</sequence>
<name>A0A9P3GRY8_9APHY</name>
<accession>A0A9P3GRY8</accession>
<evidence type="ECO:0000256" key="1">
    <source>
        <dbReference type="SAM" id="MobiDB-lite"/>
    </source>
</evidence>
<proteinExistence type="predicted"/>
<evidence type="ECO:0000313" key="2">
    <source>
        <dbReference type="EMBL" id="GJF00788.1"/>
    </source>
</evidence>
<feature type="compositionally biased region" description="Polar residues" evidence="1">
    <location>
        <begin position="1"/>
        <end position="15"/>
    </location>
</feature>
<protein>
    <submittedName>
        <fullName evidence="2">Uncharacterized protein</fullName>
    </submittedName>
</protein>
<feature type="region of interest" description="Disordered" evidence="1">
    <location>
        <begin position="1"/>
        <end position="62"/>
    </location>
</feature>
<comment type="caution">
    <text evidence="2">The sequence shown here is derived from an EMBL/GenBank/DDBJ whole genome shotgun (WGS) entry which is preliminary data.</text>
</comment>
<dbReference type="Proteomes" id="UP000703269">
    <property type="component" value="Unassembled WGS sequence"/>
</dbReference>
<dbReference type="AlphaFoldDB" id="A0A9P3GRY8"/>
<reference evidence="2 3" key="1">
    <citation type="submission" date="2021-08" db="EMBL/GenBank/DDBJ databases">
        <title>Draft Genome Sequence of Phanerochaete sordida strain YK-624.</title>
        <authorList>
            <person name="Mori T."/>
            <person name="Dohra H."/>
            <person name="Suzuki T."/>
            <person name="Kawagishi H."/>
            <person name="Hirai H."/>
        </authorList>
    </citation>
    <scope>NUCLEOTIDE SEQUENCE [LARGE SCALE GENOMIC DNA]</scope>
    <source>
        <strain evidence="2 3">YK-624</strain>
    </source>
</reference>
<dbReference type="EMBL" id="BPQB01000201">
    <property type="protein sequence ID" value="GJF00788.1"/>
    <property type="molecule type" value="Genomic_DNA"/>
</dbReference>
<organism evidence="2 3">
    <name type="scientific">Phanerochaete sordida</name>
    <dbReference type="NCBI Taxonomy" id="48140"/>
    <lineage>
        <taxon>Eukaryota</taxon>
        <taxon>Fungi</taxon>
        <taxon>Dikarya</taxon>
        <taxon>Basidiomycota</taxon>
        <taxon>Agaricomycotina</taxon>
        <taxon>Agaricomycetes</taxon>
        <taxon>Polyporales</taxon>
        <taxon>Phanerochaetaceae</taxon>
        <taxon>Phanerochaete</taxon>
    </lineage>
</organism>